<evidence type="ECO:0000313" key="1">
    <source>
        <dbReference type="EMBL" id="KKN11405.1"/>
    </source>
</evidence>
<protein>
    <submittedName>
        <fullName evidence="1">Uncharacterized protein</fullName>
    </submittedName>
</protein>
<reference evidence="1" key="1">
    <citation type="journal article" date="2015" name="Nature">
        <title>Complex archaea that bridge the gap between prokaryotes and eukaryotes.</title>
        <authorList>
            <person name="Spang A."/>
            <person name="Saw J.H."/>
            <person name="Jorgensen S.L."/>
            <person name="Zaremba-Niedzwiedzka K."/>
            <person name="Martijn J."/>
            <person name="Lind A.E."/>
            <person name="van Eijk R."/>
            <person name="Schleper C."/>
            <person name="Guy L."/>
            <person name="Ettema T.J."/>
        </authorList>
    </citation>
    <scope>NUCLEOTIDE SEQUENCE</scope>
</reference>
<proteinExistence type="predicted"/>
<name>A0A0F9MVT6_9ZZZZ</name>
<organism evidence="1">
    <name type="scientific">marine sediment metagenome</name>
    <dbReference type="NCBI Taxonomy" id="412755"/>
    <lineage>
        <taxon>unclassified sequences</taxon>
        <taxon>metagenomes</taxon>
        <taxon>ecological metagenomes</taxon>
    </lineage>
</organism>
<comment type="caution">
    <text evidence="1">The sequence shown here is derived from an EMBL/GenBank/DDBJ whole genome shotgun (WGS) entry which is preliminary data.</text>
</comment>
<sequence length="60" mass="6956">MTHKLIEQKEIKLIQVGNSKAALIPVTWLEKFKAEDETIFVLRLCEGKKGMFFDGYKKGR</sequence>
<gene>
    <name evidence="1" type="ORF">LCGC14_1026870</name>
</gene>
<dbReference type="AlphaFoldDB" id="A0A0F9MVT6"/>
<accession>A0A0F9MVT6</accession>
<dbReference type="EMBL" id="LAZR01004140">
    <property type="protein sequence ID" value="KKN11405.1"/>
    <property type="molecule type" value="Genomic_DNA"/>
</dbReference>